<name>A0A411HFQ9_9GAMM</name>
<feature type="signal peptide" evidence="1">
    <location>
        <begin position="1"/>
        <end position="21"/>
    </location>
</feature>
<feature type="domain" description="DUF4785" evidence="3">
    <location>
        <begin position="306"/>
        <end position="413"/>
    </location>
</feature>
<evidence type="ECO:0000313" key="4">
    <source>
        <dbReference type="EMBL" id="QBB69322.1"/>
    </source>
</evidence>
<organism evidence="4 5">
    <name type="scientific">Pseudolysobacter antarcticus</name>
    <dbReference type="NCBI Taxonomy" id="2511995"/>
    <lineage>
        <taxon>Bacteria</taxon>
        <taxon>Pseudomonadati</taxon>
        <taxon>Pseudomonadota</taxon>
        <taxon>Gammaproteobacteria</taxon>
        <taxon>Lysobacterales</taxon>
        <taxon>Rhodanobacteraceae</taxon>
        <taxon>Pseudolysobacter</taxon>
    </lineage>
</organism>
<dbReference type="KEGG" id="xbc:ELE36_02435"/>
<reference evidence="4 5" key="1">
    <citation type="submission" date="2019-01" db="EMBL/GenBank/DDBJ databases">
        <title>Pseudolysobacter antarctica gen. nov., sp. nov., isolated from Fildes Peninsula, Antarctica.</title>
        <authorList>
            <person name="Wei Z."/>
            <person name="Peng F."/>
        </authorList>
    </citation>
    <scope>NUCLEOTIDE SEQUENCE [LARGE SCALE GENOMIC DNA]</scope>
    <source>
        <strain evidence="4 5">AQ6-296</strain>
    </source>
</reference>
<sequence length="415" mass="42722">MNKYLCILTLCAGSVSVSAVAASSSILFAPSANDQVPQALGKISSAALQARATATSALDHQPAQISWALESSKALDAAPTPFVQQSREFWTDVSETELRGGIKLTTSSAGALIRLSPQGGNAGALDAAGILIRRNGSTQSASVASSTVADTRALRSAGMEVTDGSLAFRLAPSGGSGELEIAAPNAQGRYLVHVFEPDSTLVLSLSADRDTVLVGNKVTFHAALKDGGNARALALASGIVTAPDGYSTDLHFSKNVDGSFNATFTPDAAHTIGPQLWEAHAFTATRMGKLSLLRDAKTAFAVSAPTARFNSTTQVSHDASGLRISFGIDATSASRYQVSAVLYGHGSDGVLHPAALGQSAAWLNAGSGKVELGFDAAALAGSGLSAPFELRDLRLVDQANMAVIERRERALAIAD</sequence>
<keyword evidence="1" id="KW-0732">Signal</keyword>
<keyword evidence="5" id="KW-1185">Reference proteome</keyword>
<dbReference type="Gene3D" id="2.60.120.1370">
    <property type="match status" value="1"/>
</dbReference>
<dbReference type="Gene3D" id="2.60.40.3870">
    <property type="entry name" value="Uncharacterised protein PF16024, DUF4785"/>
    <property type="match status" value="1"/>
</dbReference>
<evidence type="ECO:0000259" key="2">
    <source>
        <dbReference type="Pfam" id="PF16024"/>
    </source>
</evidence>
<proteinExistence type="predicted"/>
<feature type="chain" id="PRO_5019082343" evidence="1">
    <location>
        <begin position="22"/>
        <end position="415"/>
    </location>
</feature>
<gene>
    <name evidence="4" type="ORF">ELE36_02435</name>
</gene>
<protein>
    <submittedName>
        <fullName evidence="4">DUF4785 family protein</fullName>
    </submittedName>
</protein>
<dbReference type="Proteomes" id="UP000291562">
    <property type="component" value="Chromosome"/>
</dbReference>
<dbReference type="InterPro" id="IPR048295">
    <property type="entry name" value="DUF4785_C"/>
</dbReference>
<dbReference type="EMBL" id="CP035704">
    <property type="protein sequence ID" value="QBB69322.1"/>
    <property type="molecule type" value="Genomic_DNA"/>
</dbReference>
<evidence type="ECO:0000256" key="1">
    <source>
        <dbReference type="SAM" id="SignalP"/>
    </source>
</evidence>
<evidence type="ECO:0000259" key="3">
    <source>
        <dbReference type="Pfam" id="PF20943"/>
    </source>
</evidence>
<evidence type="ECO:0000313" key="5">
    <source>
        <dbReference type="Proteomes" id="UP000291562"/>
    </source>
</evidence>
<dbReference type="RefSeq" id="WP_129831578.1">
    <property type="nucleotide sequence ID" value="NZ_CP035704.1"/>
</dbReference>
<dbReference type="InterPro" id="IPR031979">
    <property type="entry name" value="DUF4785_N"/>
</dbReference>
<dbReference type="Pfam" id="PF16024">
    <property type="entry name" value="DUF4785_1st"/>
    <property type="match status" value="1"/>
</dbReference>
<accession>A0A411HFQ9</accession>
<dbReference type="OrthoDB" id="5935982at2"/>
<feature type="domain" description="DUF4785" evidence="2">
    <location>
        <begin position="55"/>
        <end position="196"/>
    </location>
</feature>
<dbReference type="Pfam" id="PF20943">
    <property type="entry name" value="DUF4785_3rd"/>
    <property type="match status" value="1"/>
</dbReference>
<dbReference type="AlphaFoldDB" id="A0A411HFQ9"/>